<dbReference type="Pfam" id="PF02698">
    <property type="entry name" value="DUF218"/>
    <property type="match status" value="1"/>
</dbReference>
<evidence type="ECO:0000313" key="4">
    <source>
        <dbReference type="Proteomes" id="UP000326831"/>
    </source>
</evidence>
<organism evidence="3 4">
    <name type="scientific">Streptomyces subrutilus</name>
    <dbReference type="NCBI Taxonomy" id="36818"/>
    <lineage>
        <taxon>Bacteria</taxon>
        <taxon>Bacillati</taxon>
        <taxon>Actinomycetota</taxon>
        <taxon>Actinomycetes</taxon>
        <taxon>Kitasatosporales</taxon>
        <taxon>Streptomycetaceae</taxon>
        <taxon>Streptomyces</taxon>
    </lineage>
</organism>
<dbReference type="PANTHER" id="PTHR30336">
    <property type="entry name" value="INNER MEMBRANE PROTEIN, PROBABLE PERMEASE"/>
    <property type="match status" value="1"/>
</dbReference>
<reference evidence="3 4" key="2">
    <citation type="submission" date="2017-09" db="EMBL/GenBank/DDBJ databases">
        <authorList>
            <person name="Lee N."/>
            <person name="Cho B.-K."/>
        </authorList>
    </citation>
    <scope>NUCLEOTIDE SEQUENCE [LARGE SCALE GENOMIC DNA]</scope>
    <source>
        <strain evidence="3 4">ATCC 27467</strain>
    </source>
</reference>
<dbReference type="RefSeq" id="WP_150518922.1">
    <property type="nucleotide sequence ID" value="NZ_BMVX01000010.1"/>
</dbReference>
<reference evidence="2" key="1">
    <citation type="journal article" date="2014" name="Int. J. Syst. Evol. Microbiol.">
        <title>Complete genome sequence of Corynebacterium casei LMG S-19264T (=DSM 44701T), isolated from a smear-ripened cheese.</title>
        <authorList>
            <consortium name="US DOE Joint Genome Institute (JGI-PGF)"/>
            <person name="Walter F."/>
            <person name="Albersmeier A."/>
            <person name="Kalinowski J."/>
            <person name="Ruckert C."/>
        </authorList>
    </citation>
    <scope>NUCLEOTIDE SEQUENCE</scope>
    <source>
        <strain evidence="2">JCM 4834</strain>
    </source>
</reference>
<dbReference type="KEGG" id="ssub:CP968_17610"/>
<gene>
    <name evidence="3" type="ORF">CP968_17610</name>
    <name evidence="2" type="ORF">GCM10010371_31780</name>
</gene>
<dbReference type="InterPro" id="IPR051599">
    <property type="entry name" value="Cell_Envelope_Assoc"/>
</dbReference>
<dbReference type="AlphaFoldDB" id="A0A5P2UQM9"/>
<dbReference type="InterPro" id="IPR014729">
    <property type="entry name" value="Rossmann-like_a/b/a_fold"/>
</dbReference>
<dbReference type="Proteomes" id="UP000326831">
    <property type="component" value="Chromosome"/>
</dbReference>
<evidence type="ECO:0000313" key="3">
    <source>
        <dbReference type="EMBL" id="QEU79901.1"/>
    </source>
</evidence>
<dbReference type="Gene3D" id="3.40.50.620">
    <property type="entry name" value="HUPs"/>
    <property type="match status" value="1"/>
</dbReference>
<keyword evidence="4" id="KW-1185">Reference proteome</keyword>
<dbReference type="GO" id="GO:0005886">
    <property type="term" value="C:plasma membrane"/>
    <property type="evidence" value="ECO:0007669"/>
    <property type="project" value="TreeGrafter"/>
</dbReference>
<sequence length="227" mass="25361">MISTQDWADTRLIWSYHQMGHVPRPCSVAIGLGSHDLGVAETAAEFYERGMAPLLVFTGATSPTTRERMPRGEAVHYRERALELGVPSSAVLVEPRARNTGENITFSRELLHEAGVDVTSVLLISKPYEERRAYATARKLWPGVEIVSASSPMKLEDYVDSIGDARLVIDMLVGALQRLLVYPEQGFMISQPVPDEVTEAYERLCRRGFTSRLLRDDAGQARSQTRR</sequence>
<protein>
    <submittedName>
        <fullName evidence="3">YdcF family protein</fullName>
    </submittedName>
</protein>
<dbReference type="OrthoDB" id="2216870at2"/>
<reference evidence="2" key="3">
    <citation type="submission" date="2020-09" db="EMBL/GenBank/DDBJ databases">
        <authorList>
            <person name="Sun Q."/>
            <person name="Ohkuma M."/>
        </authorList>
    </citation>
    <scope>NUCLEOTIDE SEQUENCE</scope>
    <source>
        <strain evidence="2">JCM 4834</strain>
    </source>
</reference>
<dbReference type="EMBL" id="BMVX01000010">
    <property type="protein sequence ID" value="GGZ69347.1"/>
    <property type="molecule type" value="Genomic_DNA"/>
</dbReference>
<evidence type="ECO:0000313" key="2">
    <source>
        <dbReference type="EMBL" id="GGZ69347.1"/>
    </source>
</evidence>
<proteinExistence type="predicted"/>
<dbReference type="PANTHER" id="PTHR30336:SF20">
    <property type="entry name" value="DUF218 DOMAIN-CONTAINING PROTEIN"/>
    <property type="match status" value="1"/>
</dbReference>
<feature type="domain" description="DUF218" evidence="1">
    <location>
        <begin position="39"/>
        <end position="149"/>
    </location>
</feature>
<evidence type="ECO:0000259" key="1">
    <source>
        <dbReference type="Pfam" id="PF02698"/>
    </source>
</evidence>
<dbReference type="CDD" id="cd06259">
    <property type="entry name" value="YdcF-like"/>
    <property type="match status" value="1"/>
</dbReference>
<accession>A0A5P2UQM9</accession>
<dbReference type="EMBL" id="CP023701">
    <property type="protein sequence ID" value="QEU79901.1"/>
    <property type="molecule type" value="Genomic_DNA"/>
</dbReference>
<name>A0A5P2UQM9_9ACTN</name>
<dbReference type="InterPro" id="IPR003848">
    <property type="entry name" value="DUF218"/>
</dbReference>
<dbReference type="Proteomes" id="UP000634660">
    <property type="component" value="Unassembled WGS sequence"/>
</dbReference>